<protein>
    <submittedName>
        <fullName evidence="1">Uncharacterized protein</fullName>
    </submittedName>
</protein>
<evidence type="ECO:0000313" key="1">
    <source>
        <dbReference type="EMBL" id="GGE65596.1"/>
    </source>
</evidence>
<reference evidence="2" key="1">
    <citation type="journal article" date="2019" name="Int. J. Syst. Evol. Microbiol.">
        <title>The Global Catalogue of Microorganisms (GCM) 10K type strain sequencing project: providing services to taxonomists for standard genome sequencing and annotation.</title>
        <authorList>
            <consortium name="The Broad Institute Genomics Platform"/>
            <consortium name="The Broad Institute Genome Sequencing Center for Infectious Disease"/>
            <person name="Wu L."/>
            <person name="Ma J."/>
        </authorList>
    </citation>
    <scope>NUCLEOTIDE SEQUENCE [LARGE SCALE GENOMIC DNA]</scope>
    <source>
        <strain evidence="2">CGMCC 1.16033</strain>
    </source>
</reference>
<proteinExistence type="predicted"/>
<comment type="caution">
    <text evidence="1">The sequence shown here is derived from an EMBL/GenBank/DDBJ whole genome shotgun (WGS) entry which is preliminary data.</text>
</comment>
<name>A0ABQ1SWJ2_9GAMM</name>
<keyword evidence="2" id="KW-1185">Reference proteome</keyword>
<dbReference type="Proteomes" id="UP000606498">
    <property type="component" value="Unassembled WGS sequence"/>
</dbReference>
<accession>A0ABQ1SWJ2</accession>
<dbReference type="RefSeq" id="WP_100143666.1">
    <property type="nucleotide sequence ID" value="NZ_BMKO01000001.1"/>
</dbReference>
<organism evidence="1 2">
    <name type="scientific">Shewanella carassii</name>
    <dbReference type="NCBI Taxonomy" id="1987584"/>
    <lineage>
        <taxon>Bacteria</taxon>
        <taxon>Pseudomonadati</taxon>
        <taxon>Pseudomonadota</taxon>
        <taxon>Gammaproteobacteria</taxon>
        <taxon>Alteromonadales</taxon>
        <taxon>Shewanellaceae</taxon>
        <taxon>Shewanella</taxon>
    </lineage>
</organism>
<gene>
    <name evidence="1" type="ORF">GCM10011520_02960</name>
</gene>
<dbReference type="EMBL" id="BMKO01000001">
    <property type="protein sequence ID" value="GGE65596.1"/>
    <property type="molecule type" value="Genomic_DNA"/>
</dbReference>
<evidence type="ECO:0000313" key="2">
    <source>
        <dbReference type="Proteomes" id="UP000606498"/>
    </source>
</evidence>
<sequence length="106" mass="11745">MTEFNLKITPEMRVQLSFADSLTVTVPLEEEVENQIRELTAELFAARAHIELLHDAINKGDLQTARMAAFEFLAEKVLFEFGKTAQLAAGEFDNDEAPFGSPGGDE</sequence>